<protein>
    <submittedName>
        <fullName evidence="1">Uncharacterized protein</fullName>
    </submittedName>
</protein>
<name>A0A1M6TZR7_9FLAO</name>
<organism evidence="1 2">
    <name type="scientific">Epilithonimonas mollis</name>
    <dbReference type="NCBI Taxonomy" id="216903"/>
    <lineage>
        <taxon>Bacteria</taxon>
        <taxon>Pseudomonadati</taxon>
        <taxon>Bacteroidota</taxon>
        <taxon>Flavobacteriia</taxon>
        <taxon>Flavobacteriales</taxon>
        <taxon>Weeksellaceae</taxon>
        <taxon>Chryseobacterium group</taxon>
        <taxon>Epilithonimonas</taxon>
    </lineage>
</organism>
<evidence type="ECO:0000313" key="2">
    <source>
        <dbReference type="Proteomes" id="UP000184498"/>
    </source>
</evidence>
<keyword evidence="2" id="KW-1185">Reference proteome</keyword>
<gene>
    <name evidence="1" type="ORF">SAMN05444371_3036</name>
</gene>
<dbReference type="EMBL" id="FRAM01000004">
    <property type="protein sequence ID" value="SHK62390.1"/>
    <property type="molecule type" value="Genomic_DNA"/>
</dbReference>
<accession>A0A1M6TZR7</accession>
<sequence>MKKNVCLYLIGFILLLVIFRMETYNLGEWIAG</sequence>
<dbReference type="Proteomes" id="UP000184498">
    <property type="component" value="Unassembled WGS sequence"/>
</dbReference>
<reference evidence="2" key="1">
    <citation type="submission" date="2016-11" db="EMBL/GenBank/DDBJ databases">
        <authorList>
            <person name="Varghese N."/>
            <person name="Submissions S."/>
        </authorList>
    </citation>
    <scope>NUCLEOTIDE SEQUENCE [LARGE SCALE GENOMIC DNA]</scope>
    <source>
        <strain evidence="2">DSM 18016</strain>
    </source>
</reference>
<evidence type="ECO:0000313" key="1">
    <source>
        <dbReference type="EMBL" id="SHK62390.1"/>
    </source>
</evidence>
<dbReference type="AlphaFoldDB" id="A0A1M6TZR7"/>
<proteinExistence type="predicted"/>